<keyword evidence="1" id="KW-0812">Transmembrane</keyword>
<accession>A0A5J5J0H2</accession>
<evidence type="ECO:0000313" key="3">
    <source>
        <dbReference type="Proteomes" id="UP000325827"/>
    </source>
</evidence>
<evidence type="ECO:0000313" key="2">
    <source>
        <dbReference type="EMBL" id="KAA9105972.1"/>
    </source>
</evidence>
<feature type="transmembrane region" description="Helical" evidence="1">
    <location>
        <begin position="119"/>
        <end position="137"/>
    </location>
</feature>
<feature type="transmembrane region" description="Helical" evidence="1">
    <location>
        <begin position="95"/>
        <end position="113"/>
    </location>
</feature>
<sequence length="294" mass="31580">MNPVLLAIIPGLAAGTGLAILMLTYAPRTIRAGDALTRLGEVSIPSAAPAKALAGWDKAGAWVSRRAPSVPFFISPTAELDLLEIPVAQFYADKLKMAAIGFAVPLGFAAILQLGGLSFPIPVLFAPILAFIFWIIPDSNVRSKTKEARREFTRFVTVYLQLVAVALLGNTTADAALSSAASVSDSWVFRRIRREYQAAELTRTSKWDALERLGGTVGVPALVDMARTMRLSEARVGLREQLLSACDMLRAQVAASDKDAAERVTSKMDIPVYCTIIPILALMIVPSVLQLASI</sequence>
<dbReference type="Proteomes" id="UP000325827">
    <property type="component" value="Unassembled WGS sequence"/>
</dbReference>
<protein>
    <recommendedName>
        <fullName evidence="4">Type II secretion system F family protein</fullName>
    </recommendedName>
</protein>
<proteinExistence type="predicted"/>
<keyword evidence="3" id="KW-1185">Reference proteome</keyword>
<dbReference type="PANTHER" id="PTHR35007">
    <property type="entry name" value="INTEGRAL MEMBRANE PROTEIN-RELATED"/>
    <property type="match status" value="1"/>
</dbReference>
<organism evidence="2 3">
    <name type="scientific">Microbacterium rhizomatis</name>
    <dbReference type="NCBI Taxonomy" id="1631477"/>
    <lineage>
        <taxon>Bacteria</taxon>
        <taxon>Bacillati</taxon>
        <taxon>Actinomycetota</taxon>
        <taxon>Actinomycetes</taxon>
        <taxon>Micrococcales</taxon>
        <taxon>Microbacteriaceae</taxon>
        <taxon>Microbacterium</taxon>
    </lineage>
</organism>
<dbReference type="EMBL" id="VYSA01000004">
    <property type="protein sequence ID" value="KAA9105972.1"/>
    <property type="molecule type" value="Genomic_DNA"/>
</dbReference>
<reference evidence="3" key="1">
    <citation type="submission" date="2019-09" db="EMBL/GenBank/DDBJ databases">
        <title>Mumia zhuanghuii sp. nov. isolated from the intestinal contents of plateau pika (Ochotona curzoniae) in the Qinghai-Tibet plateau of China.</title>
        <authorList>
            <person name="Tian Z."/>
        </authorList>
    </citation>
    <scope>NUCLEOTIDE SEQUENCE [LARGE SCALE GENOMIC DNA]</scope>
    <source>
        <strain evidence="3">JCM 30598</strain>
    </source>
</reference>
<keyword evidence="1" id="KW-1133">Transmembrane helix</keyword>
<evidence type="ECO:0008006" key="4">
    <source>
        <dbReference type="Google" id="ProtNLM"/>
    </source>
</evidence>
<dbReference type="OrthoDB" id="5243064at2"/>
<keyword evidence="1" id="KW-0472">Membrane</keyword>
<comment type="caution">
    <text evidence="2">The sequence shown here is derived from an EMBL/GenBank/DDBJ whole genome shotgun (WGS) entry which is preliminary data.</text>
</comment>
<evidence type="ECO:0000256" key="1">
    <source>
        <dbReference type="SAM" id="Phobius"/>
    </source>
</evidence>
<name>A0A5J5J0H2_9MICO</name>
<dbReference type="PANTHER" id="PTHR35007:SF1">
    <property type="entry name" value="PILUS ASSEMBLY PROTEIN"/>
    <property type="match status" value="1"/>
</dbReference>
<dbReference type="AlphaFoldDB" id="A0A5J5J0H2"/>
<feature type="transmembrane region" description="Helical" evidence="1">
    <location>
        <begin position="270"/>
        <end position="292"/>
    </location>
</feature>
<feature type="transmembrane region" description="Helical" evidence="1">
    <location>
        <begin position="6"/>
        <end position="26"/>
    </location>
</feature>
<gene>
    <name evidence="2" type="ORF">F6B43_16565</name>
</gene>